<keyword evidence="1" id="KW-0472">Membrane</keyword>
<proteinExistence type="predicted"/>
<evidence type="ECO:0000256" key="1">
    <source>
        <dbReference type="SAM" id="Phobius"/>
    </source>
</evidence>
<reference evidence="3" key="1">
    <citation type="submission" date="2020-11" db="EMBL/GenBank/DDBJ databases">
        <authorList>
            <consortium name="DOE Joint Genome Institute"/>
            <person name="Ahrendt S."/>
            <person name="Riley R."/>
            <person name="Andreopoulos W."/>
            <person name="Labutti K."/>
            <person name="Pangilinan J."/>
            <person name="Ruiz-Duenas F.J."/>
            <person name="Barrasa J.M."/>
            <person name="Sanchez-Garcia M."/>
            <person name="Camarero S."/>
            <person name="Miyauchi S."/>
            <person name="Serrano A."/>
            <person name="Linde D."/>
            <person name="Babiker R."/>
            <person name="Drula E."/>
            <person name="Ayuso-Fernandez I."/>
            <person name="Pacheco R."/>
            <person name="Padilla G."/>
            <person name="Ferreira P."/>
            <person name="Barriuso J."/>
            <person name="Kellner H."/>
            <person name="Castanera R."/>
            <person name="Alfaro M."/>
            <person name="Ramirez L."/>
            <person name="Pisabarro A.G."/>
            <person name="Kuo A."/>
            <person name="Tritt A."/>
            <person name="Lipzen A."/>
            <person name="He G."/>
            <person name="Yan M."/>
            <person name="Ng V."/>
            <person name="Cullen D."/>
            <person name="Martin F."/>
            <person name="Rosso M.-N."/>
            <person name="Henrissat B."/>
            <person name="Hibbett D."/>
            <person name="Martinez A.T."/>
            <person name="Grigoriev I.V."/>
        </authorList>
    </citation>
    <scope>NUCLEOTIDE SEQUENCE</scope>
    <source>
        <strain evidence="3">CBS 247.69</strain>
    </source>
</reference>
<dbReference type="Proteomes" id="UP000807353">
    <property type="component" value="Unassembled WGS sequence"/>
</dbReference>
<feature type="domain" description="DUF6533" evidence="2">
    <location>
        <begin position="14"/>
        <end position="54"/>
    </location>
</feature>
<sequence>MPNSTDFVQFNIQYASIALVYHDYALTFGWEIKYIWGERFRPSTLFYICTRYSLFANILFLVSIIDKTSPQLRCRIQDLLYFQCIRPGFSNCGLDCKNICNLQQEQNCPSLFLERRPNMHSPRYCACTFGRVPRELERVMSTALAGLMCLFEISVALCTSVRTIQALLLNDRALTPKGGMVYLLLEQGIAYFITVTCFTVAAFILSLRAPGGFFQRLLNALTLPISCLMTARFLLHLRRWEHKHTTSNDDTIESIRFNQNVPGSRSLLSDFGEDPVRRAEVDIQARRHALGKACAVDSDDLPDNDNHGEGSSMV</sequence>
<feature type="transmembrane region" description="Helical" evidence="1">
    <location>
        <begin position="181"/>
        <end position="205"/>
    </location>
</feature>
<accession>A0A9P6C9B2</accession>
<comment type="caution">
    <text evidence="3">The sequence shown here is derived from an EMBL/GenBank/DDBJ whole genome shotgun (WGS) entry which is preliminary data.</text>
</comment>
<gene>
    <name evidence="3" type="ORF">BDZ94DRAFT_264615</name>
</gene>
<keyword evidence="1" id="KW-1133">Transmembrane helix</keyword>
<keyword evidence="4" id="KW-1185">Reference proteome</keyword>
<dbReference type="InterPro" id="IPR045340">
    <property type="entry name" value="DUF6533"/>
</dbReference>
<dbReference type="OrthoDB" id="3267855at2759"/>
<protein>
    <recommendedName>
        <fullName evidence="2">DUF6533 domain-containing protein</fullName>
    </recommendedName>
</protein>
<feature type="transmembrane region" description="Helical" evidence="1">
    <location>
        <begin position="217"/>
        <end position="235"/>
    </location>
</feature>
<dbReference type="EMBL" id="MU150385">
    <property type="protein sequence ID" value="KAF9457146.1"/>
    <property type="molecule type" value="Genomic_DNA"/>
</dbReference>
<evidence type="ECO:0000259" key="2">
    <source>
        <dbReference type="Pfam" id="PF20151"/>
    </source>
</evidence>
<feature type="transmembrane region" description="Helical" evidence="1">
    <location>
        <begin position="44"/>
        <end position="65"/>
    </location>
</feature>
<organism evidence="3 4">
    <name type="scientific">Collybia nuda</name>
    <dbReference type="NCBI Taxonomy" id="64659"/>
    <lineage>
        <taxon>Eukaryota</taxon>
        <taxon>Fungi</taxon>
        <taxon>Dikarya</taxon>
        <taxon>Basidiomycota</taxon>
        <taxon>Agaricomycotina</taxon>
        <taxon>Agaricomycetes</taxon>
        <taxon>Agaricomycetidae</taxon>
        <taxon>Agaricales</taxon>
        <taxon>Tricholomatineae</taxon>
        <taxon>Clitocybaceae</taxon>
        <taxon>Collybia</taxon>
    </lineage>
</organism>
<evidence type="ECO:0000313" key="3">
    <source>
        <dbReference type="EMBL" id="KAF9457146.1"/>
    </source>
</evidence>
<dbReference type="AlphaFoldDB" id="A0A9P6C9B2"/>
<evidence type="ECO:0000313" key="4">
    <source>
        <dbReference type="Proteomes" id="UP000807353"/>
    </source>
</evidence>
<dbReference type="Pfam" id="PF20151">
    <property type="entry name" value="DUF6533"/>
    <property type="match status" value="1"/>
</dbReference>
<keyword evidence="1" id="KW-0812">Transmembrane</keyword>
<name>A0A9P6C9B2_9AGAR</name>